<dbReference type="InterPro" id="IPR018060">
    <property type="entry name" value="HTH_AraC"/>
</dbReference>
<dbReference type="SUPFAM" id="SSF46689">
    <property type="entry name" value="Homeodomain-like"/>
    <property type="match status" value="2"/>
</dbReference>
<dbReference type="InterPro" id="IPR037923">
    <property type="entry name" value="HTH-like"/>
</dbReference>
<evidence type="ECO:0000256" key="3">
    <source>
        <dbReference type="ARBA" id="ARBA00023163"/>
    </source>
</evidence>
<dbReference type="Pfam" id="PF02311">
    <property type="entry name" value="AraC_binding"/>
    <property type="match status" value="1"/>
</dbReference>
<dbReference type="EMBL" id="JAESWA010000019">
    <property type="protein sequence ID" value="MBL4931375.1"/>
    <property type="molecule type" value="Genomic_DNA"/>
</dbReference>
<comment type="caution">
    <text evidence="5">The sequence shown here is derived from an EMBL/GenBank/DDBJ whole genome shotgun (WGS) entry which is preliminary data.</text>
</comment>
<proteinExistence type="predicted"/>
<keyword evidence="1" id="KW-0805">Transcription regulation</keyword>
<name>A0A937FEG3_9CLOT</name>
<dbReference type="GO" id="GO:0003700">
    <property type="term" value="F:DNA-binding transcription factor activity"/>
    <property type="evidence" value="ECO:0007669"/>
    <property type="project" value="InterPro"/>
</dbReference>
<evidence type="ECO:0000313" key="6">
    <source>
        <dbReference type="Proteomes" id="UP000623681"/>
    </source>
</evidence>
<dbReference type="CDD" id="cd07001">
    <property type="entry name" value="cupin_YbfI-like_N"/>
    <property type="match status" value="1"/>
</dbReference>
<dbReference type="Proteomes" id="UP000623681">
    <property type="component" value="Unassembled WGS sequence"/>
</dbReference>
<dbReference type="SMART" id="SM00342">
    <property type="entry name" value="HTH_ARAC"/>
    <property type="match status" value="1"/>
</dbReference>
<keyword evidence="6" id="KW-1185">Reference proteome</keyword>
<sequence>MDTKENRNKSGYLKRDFELFHLKDRKSQEFEFHYHDFNKIIIFLSGKVTYLIEGKAYCLKPWDILLVNNHDVHKPVIDSSEIYDRIVIWINPEFIENHNYENCDLSTCFKLANEKSFNIIRLEEKLQNNMKFIIESLEASFNSKEFGNIILSNSLLIQFIIYLNRIQLGNMYISDEDTLRYDKQIEKILKYINNNLSKDLSTELLSQKFYLSKYYLMHKFKKETGYTLHNYVMQKRLLMARDRIKLGEPITRAYLQCGFKEYSSFFRAFKNMFKISPSELSQKKKEAIIRLR</sequence>
<dbReference type="InterPro" id="IPR003313">
    <property type="entry name" value="AraC-bd"/>
</dbReference>
<keyword evidence="3" id="KW-0804">Transcription</keyword>
<protein>
    <submittedName>
        <fullName evidence="5">AraC family transcriptional regulator</fullName>
    </submittedName>
</protein>
<dbReference type="AlphaFoldDB" id="A0A937FEG3"/>
<feature type="domain" description="HTH araC/xylS-type" evidence="4">
    <location>
        <begin position="186"/>
        <end position="283"/>
    </location>
</feature>
<dbReference type="RefSeq" id="WP_202766756.1">
    <property type="nucleotide sequence ID" value="NZ_JAESWA010000019.1"/>
</dbReference>
<dbReference type="Gene3D" id="2.60.120.10">
    <property type="entry name" value="Jelly Rolls"/>
    <property type="match status" value="1"/>
</dbReference>
<evidence type="ECO:0000256" key="2">
    <source>
        <dbReference type="ARBA" id="ARBA00023125"/>
    </source>
</evidence>
<accession>A0A937FEG3</accession>
<evidence type="ECO:0000259" key="4">
    <source>
        <dbReference type="PROSITE" id="PS01124"/>
    </source>
</evidence>
<gene>
    <name evidence="5" type="ORF">JK634_06125</name>
</gene>
<dbReference type="InterPro" id="IPR009057">
    <property type="entry name" value="Homeodomain-like_sf"/>
</dbReference>
<dbReference type="PROSITE" id="PS01124">
    <property type="entry name" value="HTH_ARAC_FAMILY_2"/>
    <property type="match status" value="1"/>
</dbReference>
<dbReference type="Pfam" id="PF12833">
    <property type="entry name" value="HTH_18"/>
    <property type="match status" value="1"/>
</dbReference>
<dbReference type="GO" id="GO:0043565">
    <property type="term" value="F:sequence-specific DNA binding"/>
    <property type="evidence" value="ECO:0007669"/>
    <property type="project" value="InterPro"/>
</dbReference>
<dbReference type="PANTHER" id="PTHR43280:SF34">
    <property type="entry name" value="ARAC-FAMILY TRANSCRIPTIONAL REGULATOR"/>
    <property type="match status" value="1"/>
</dbReference>
<evidence type="ECO:0000256" key="1">
    <source>
        <dbReference type="ARBA" id="ARBA00023015"/>
    </source>
</evidence>
<reference evidence="5" key="1">
    <citation type="submission" date="2021-01" db="EMBL/GenBank/DDBJ databases">
        <title>Genome public.</title>
        <authorList>
            <person name="Liu C."/>
            <person name="Sun Q."/>
        </authorList>
    </citation>
    <scope>NUCLEOTIDE SEQUENCE</scope>
    <source>
        <strain evidence="5">YIM B02565</strain>
    </source>
</reference>
<evidence type="ECO:0000313" key="5">
    <source>
        <dbReference type="EMBL" id="MBL4931375.1"/>
    </source>
</evidence>
<dbReference type="InterPro" id="IPR014710">
    <property type="entry name" value="RmlC-like_jellyroll"/>
</dbReference>
<organism evidence="5 6">
    <name type="scientific">Clostridium paridis</name>
    <dbReference type="NCBI Taxonomy" id="2803863"/>
    <lineage>
        <taxon>Bacteria</taxon>
        <taxon>Bacillati</taxon>
        <taxon>Bacillota</taxon>
        <taxon>Clostridia</taxon>
        <taxon>Eubacteriales</taxon>
        <taxon>Clostridiaceae</taxon>
        <taxon>Clostridium</taxon>
    </lineage>
</organism>
<dbReference type="SUPFAM" id="SSF51215">
    <property type="entry name" value="Regulatory protein AraC"/>
    <property type="match status" value="1"/>
</dbReference>
<keyword evidence="2" id="KW-0238">DNA-binding</keyword>
<dbReference type="PANTHER" id="PTHR43280">
    <property type="entry name" value="ARAC-FAMILY TRANSCRIPTIONAL REGULATOR"/>
    <property type="match status" value="1"/>
</dbReference>
<dbReference type="Gene3D" id="1.10.10.60">
    <property type="entry name" value="Homeodomain-like"/>
    <property type="match status" value="2"/>
</dbReference>